<evidence type="ECO:0000313" key="2">
    <source>
        <dbReference type="EMBL" id="KAK8857366.1"/>
    </source>
</evidence>
<gene>
    <name evidence="2" type="ORF">M9Y10_015771</name>
</gene>
<feature type="compositionally biased region" description="Basic and acidic residues" evidence="1">
    <location>
        <begin position="30"/>
        <end position="39"/>
    </location>
</feature>
<reference evidence="2 3" key="1">
    <citation type="submission" date="2024-04" db="EMBL/GenBank/DDBJ databases">
        <title>Tritrichomonas musculus Genome.</title>
        <authorList>
            <person name="Alves-Ferreira E."/>
            <person name="Grigg M."/>
            <person name="Lorenzi H."/>
            <person name="Galac M."/>
        </authorList>
    </citation>
    <scope>NUCLEOTIDE SEQUENCE [LARGE SCALE GENOMIC DNA]</scope>
    <source>
        <strain evidence="2 3">EAF2021</strain>
    </source>
</reference>
<sequence length="375" mass="44479">MSEPILTHDNQQSSIEENENSDVTAEIDDDISKNDDNSNQKDQSSEIEDFINDKKELYNILMIFLENTENDEDNFQNLININHHQNLEGNRGKFEDFLILIKLYQIIQHYEDKIKQTFSKYEIFNIFGNNKKILLFLFQKEIIKIDESIVNCLLSKNDSNGNRYCHFFYPQIKKFISEEKVKNIEEELISKDSNVFDRFEEKQNEGENDSFICSLMRSDSVEQFIEYVNRTNISLRSELMPSIFETNSFLIENKSTTLIEYSVFFGAIQIFQYLKLNNIELEPSLWLYAIHSRNAEIIHLLEQAQTDQTNENYIEYFCESIKCHHNEIAEYIENNLITENEDKTRKNDEVIKSILNIITMPICHLIMKETMYFII</sequence>
<protein>
    <recommendedName>
        <fullName evidence="4">DUF3447 domain-containing protein</fullName>
    </recommendedName>
</protein>
<comment type="caution">
    <text evidence="2">The sequence shown here is derived from an EMBL/GenBank/DDBJ whole genome shotgun (WGS) entry which is preliminary data.</text>
</comment>
<dbReference type="EMBL" id="JAPFFF010000020">
    <property type="protein sequence ID" value="KAK8857366.1"/>
    <property type="molecule type" value="Genomic_DNA"/>
</dbReference>
<evidence type="ECO:0000313" key="3">
    <source>
        <dbReference type="Proteomes" id="UP001470230"/>
    </source>
</evidence>
<evidence type="ECO:0000256" key="1">
    <source>
        <dbReference type="SAM" id="MobiDB-lite"/>
    </source>
</evidence>
<name>A0ABR2I4T4_9EUKA</name>
<evidence type="ECO:0008006" key="4">
    <source>
        <dbReference type="Google" id="ProtNLM"/>
    </source>
</evidence>
<organism evidence="2 3">
    <name type="scientific">Tritrichomonas musculus</name>
    <dbReference type="NCBI Taxonomy" id="1915356"/>
    <lineage>
        <taxon>Eukaryota</taxon>
        <taxon>Metamonada</taxon>
        <taxon>Parabasalia</taxon>
        <taxon>Tritrichomonadida</taxon>
        <taxon>Tritrichomonadidae</taxon>
        <taxon>Tritrichomonas</taxon>
    </lineage>
</organism>
<keyword evidence="3" id="KW-1185">Reference proteome</keyword>
<feature type="compositionally biased region" description="Acidic residues" evidence="1">
    <location>
        <begin position="16"/>
        <end position="29"/>
    </location>
</feature>
<accession>A0ABR2I4T4</accession>
<proteinExistence type="predicted"/>
<dbReference type="Proteomes" id="UP001470230">
    <property type="component" value="Unassembled WGS sequence"/>
</dbReference>
<feature type="region of interest" description="Disordered" evidence="1">
    <location>
        <begin position="1"/>
        <end position="46"/>
    </location>
</feature>